<protein>
    <recommendedName>
        <fullName evidence="2">TASOR pseudo-PARP domain-containing protein</fullName>
    </recommendedName>
</protein>
<feature type="compositionally biased region" description="Polar residues" evidence="1">
    <location>
        <begin position="1076"/>
        <end position="1085"/>
    </location>
</feature>
<feature type="compositionally biased region" description="Polar residues" evidence="1">
    <location>
        <begin position="399"/>
        <end position="410"/>
    </location>
</feature>
<feature type="domain" description="TASOR pseudo-PARP" evidence="2">
    <location>
        <begin position="80"/>
        <end position="228"/>
    </location>
</feature>
<gene>
    <name evidence="3" type="ORF">ACJMK2_035065</name>
</gene>
<feature type="compositionally biased region" description="Acidic residues" evidence="1">
    <location>
        <begin position="1522"/>
        <end position="1534"/>
    </location>
</feature>
<feature type="region of interest" description="Disordered" evidence="1">
    <location>
        <begin position="1298"/>
        <end position="1341"/>
    </location>
</feature>
<name>A0ABD3WX65_SINWO</name>
<dbReference type="Pfam" id="PF12509">
    <property type="entry name" value="DUF3715"/>
    <property type="match status" value="1"/>
</dbReference>
<evidence type="ECO:0000313" key="4">
    <source>
        <dbReference type="Proteomes" id="UP001634394"/>
    </source>
</evidence>
<feature type="compositionally biased region" description="Basic and acidic residues" evidence="1">
    <location>
        <begin position="1242"/>
        <end position="1255"/>
    </location>
</feature>
<feature type="compositionally biased region" description="Polar residues" evidence="1">
    <location>
        <begin position="1422"/>
        <end position="1440"/>
    </location>
</feature>
<feature type="compositionally biased region" description="Polar residues" evidence="1">
    <location>
        <begin position="1168"/>
        <end position="1178"/>
    </location>
</feature>
<organism evidence="3 4">
    <name type="scientific">Sinanodonta woodiana</name>
    <name type="common">Chinese pond mussel</name>
    <name type="synonym">Anodonta woodiana</name>
    <dbReference type="NCBI Taxonomy" id="1069815"/>
    <lineage>
        <taxon>Eukaryota</taxon>
        <taxon>Metazoa</taxon>
        <taxon>Spiralia</taxon>
        <taxon>Lophotrochozoa</taxon>
        <taxon>Mollusca</taxon>
        <taxon>Bivalvia</taxon>
        <taxon>Autobranchia</taxon>
        <taxon>Heteroconchia</taxon>
        <taxon>Palaeoheterodonta</taxon>
        <taxon>Unionida</taxon>
        <taxon>Unionoidea</taxon>
        <taxon>Unionidae</taxon>
        <taxon>Unioninae</taxon>
        <taxon>Sinanodonta</taxon>
    </lineage>
</organism>
<dbReference type="Proteomes" id="UP001634394">
    <property type="component" value="Unassembled WGS sequence"/>
</dbReference>
<feature type="compositionally biased region" description="Basic and acidic residues" evidence="1">
    <location>
        <begin position="1150"/>
        <end position="1167"/>
    </location>
</feature>
<feature type="compositionally biased region" description="Pro residues" evidence="1">
    <location>
        <begin position="292"/>
        <end position="303"/>
    </location>
</feature>
<feature type="region of interest" description="Disordered" evidence="1">
    <location>
        <begin position="1067"/>
        <end position="1086"/>
    </location>
</feature>
<feature type="region of interest" description="Disordered" evidence="1">
    <location>
        <begin position="1421"/>
        <end position="1447"/>
    </location>
</feature>
<accession>A0ABD3WX65</accession>
<evidence type="ECO:0000259" key="2">
    <source>
        <dbReference type="Pfam" id="PF12509"/>
    </source>
</evidence>
<feature type="region of interest" description="Disordered" evidence="1">
    <location>
        <begin position="1144"/>
        <end position="1178"/>
    </location>
</feature>
<dbReference type="PANTHER" id="PTHR22380">
    <property type="entry name" value="TESTIS-EXPRESSED PROTEIN 15"/>
    <property type="match status" value="1"/>
</dbReference>
<keyword evidence="4" id="KW-1185">Reference proteome</keyword>
<proteinExistence type="predicted"/>
<comment type="caution">
    <text evidence="3">The sequence shown here is derived from an EMBL/GenBank/DDBJ whole genome shotgun (WGS) entry which is preliminary data.</text>
</comment>
<dbReference type="Gene3D" id="3.90.228.10">
    <property type="match status" value="1"/>
</dbReference>
<dbReference type="InterPro" id="IPR022188">
    <property type="entry name" value="TASOR_DUF3715"/>
</dbReference>
<feature type="region of interest" description="Disordered" evidence="1">
    <location>
        <begin position="1477"/>
        <end position="1534"/>
    </location>
</feature>
<dbReference type="InterPro" id="IPR026616">
    <property type="entry name" value="TEX15"/>
</dbReference>
<feature type="region of interest" description="Disordered" evidence="1">
    <location>
        <begin position="1242"/>
        <end position="1264"/>
    </location>
</feature>
<dbReference type="PANTHER" id="PTHR22380:SF1">
    <property type="entry name" value="TESTIS-EXPRESSED PROTEIN 15"/>
    <property type="match status" value="1"/>
</dbReference>
<dbReference type="EMBL" id="JBJQND010000005">
    <property type="protein sequence ID" value="KAL3877342.1"/>
    <property type="molecule type" value="Genomic_DNA"/>
</dbReference>
<evidence type="ECO:0000313" key="3">
    <source>
        <dbReference type="EMBL" id="KAL3877342.1"/>
    </source>
</evidence>
<sequence>MSETNTTVGKIFNIPKIKRQGSKDNLRTVTPDSRDAKDVVSVVEHSYLDTSYRGTWQLKSMQLVENKDLEENYRKKKQDLKDEGRHSRDLVDHYAFLLFRDANIISKIAKSGLRVRPLPFNALGDSKLGLYVCRNADIQFRLADSWNIQSCVLIVFKVILGRCKSLLLHPFTETSEIVEPTPNFDCHVSQVIAKPNDPISIQLAKSQIYLYEYNEDCVPSTSPRQCLPYAILAYEKKDGIETAVEGQSYLRVNPSLKPGYTGSRTVRTAFPSEAPERGMTRAGPIRNLSIGIPPPSMEGPYPPRGLYSTQEGSPMMQPITKINEIPVSPVDPRLEPRWPSAEKYPLGHPPFIQSPFQHDPLQSSFQPQPPSHQPETIGASRDPRLSKDPRVRAREMNNPDGTFTPSSGYDVSNPGPLKTNDYFSSVPNSEPYLSPGLGYDILIHGGFPHTGSEAYSSHAYMHPMITGPSTSHVPYQYQQHYNSSAMATGQSGSVNAVSVSVEGNKISSDSNPIMGVAVETKSSVIDMKEDKTQTKRRISLKEYKAVSRKRSEGSKEDMDQIKEISLNQSFQESDERVKSVSGKPFPTLLKTVESMQTTPLKTEVKVQVTSPTRYLHSMEELNKTPSKRDGYTEVTSPTTYLQNLEEISKKIRDLENSLGTGFQDLDPQSSQDMSLILNSDLMESVTEESNLIESPTTVDVLEFPVKPDNSNTQSLVKVSGVTQDVAQSSVALPHVDNTIVCDMDISQSEDETESPQKVDSLHLEQRTTHVDHLTDSHIHWKNSNVGSNAESENKPSASEENYYDTFSTQVSIEKKQSQAAIPTAQQSALGRNFEYSISSRTKISTTDSLSNGTKKKLITLQSSMFSGTNQRNTDDISSYAYGAEPKFSVAENDGEKRTNEKPLDPSLLKRIANSYKISSTALTNSAVADFSEQSDYFPRKSHSYTLADYDVMNSLASKKEESKSDTQLFDAYNLHLRAKSEEKVMEPAPSQLKDSEITSRHVEDVDLRKPSASFGSRNIFGDVDLRCKNELGDVDFRQLQKPPQEVTAYSSSCPTSRQQNYWPAGQAESHFGRTGQGRSNDTGNYETYKKNSRYEAYNSNQSEYNLYLQDQPTSMTAKHNSDTESEYKHTVKLDCENASHKLESYNLSKNSEKNRLNSANEESKFETEGNQESNPSAHSFTNVQQILRSVKFDLPNLKEILANVQMLPTDLENSGKTEDQNKIEDCKLTACLEKSIGFSENSLKDIKKGPSDDRVSFSGASNLSDDTNEKEIIPLKKDIHEDLKEKLETDFDMKSVTGIHKKEEDNNSPSDIILPKSETKQSKIQKNQQEEIENPTPPEWKDNSVRYMQNSVLKQDSKLDISYISCEGPLSPDTDNLLDEESPLKEVVPGLDLLFKSKQDSLKEKENKTFSKKFGSMEECVEQTNDTPKINTDLTSSQGSSDHKPSTSLHCRIMVDASVPGSQPLSSLGDEILKHEKNAPKRSKKINKDMMGYRTRKRRRKKRAPNGTDIRSETSSIVSSLGDEDLGEESDMEDDSVSKFSDKIHKKVILQGTKSYSKGLTLKDLGVQNWSECLLDPRFQPKVVLRSTRLKDKTGPTTQVPLTCVLITIWKWETDLCTDYNMDMGD</sequence>
<feature type="compositionally biased region" description="Basic residues" evidence="1">
    <location>
        <begin position="1494"/>
        <end position="1504"/>
    </location>
</feature>
<feature type="compositionally biased region" description="Basic and acidic residues" evidence="1">
    <location>
        <begin position="381"/>
        <end position="397"/>
    </location>
</feature>
<evidence type="ECO:0000256" key="1">
    <source>
        <dbReference type="SAM" id="MobiDB-lite"/>
    </source>
</evidence>
<reference evidence="3 4" key="1">
    <citation type="submission" date="2024-11" db="EMBL/GenBank/DDBJ databases">
        <title>Chromosome-level genome assembly of the freshwater bivalve Anodonta woodiana.</title>
        <authorList>
            <person name="Chen X."/>
        </authorList>
    </citation>
    <scope>NUCLEOTIDE SEQUENCE [LARGE SCALE GENOMIC DNA]</scope>
    <source>
        <strain evidence="3">MN2024</strain>
        <tissue evidence="3">Gills</tissue>
    </source>
</reference>
<feature type="region of interest" description="Disordered" evidence="1">
    <location>
        <begin position="275"/>
        <end position="423"/>
    </location>
</feature>